<dbReference type="AlphaFoldDB" id="A0A2P5AEZ8"/>
<dbReference type="NCBIfam" id="TIGR00756">
    <property type="entry name" value="PPR"/>
    <property type="match status" value="4"/>
</dbReference>
<dbReference type="InterPro" id="IPR002885">
    <property type="entry name" value="PPR_rpt"/>
</dbReference>
<dbReference type="Pfam" id="PF13041">
    <property type="entry name" value="PPR_2"/>
    <property type="match status" value="2"/>
</dbReference>
<gene>
    <name evidence="3" type="ORF">PanWU01x14_338910</name>
</gene>
<dbReference type="FunFam" id="1.25.40.10:FF:000511">
    <property type="entry name" value="Pentatricopeptide repeat-containing protein"/>
    <property type="match status" value="1"/>
</dbReference>
<organism evidence="3 4">
    <name type="scientific">Parasponia andersonii</name>
    <name type="common">Sponia andersonii</name>
    <dbReference type="NCBI Taxonomy" id="3476"/>
    <lineage>
        <taxon>Eukaryota</taxon>
        <taxon>Viridiplantae</taxon>
        <taxon>Streptophyta</taxon>
        <taxon>Embryophyta</taxon>
        <taxon>Tracheophyta</taxon>
        <taxon>Spermatophyta</taxon>
        <taxon>Magnoliopsida</taxon>
        <taxon>eudicotyledons</taxon>
        <taxon>Gunneridae</taxon>
        <taxon>Pentapetalae</taxon>
        <taxon>rosids</taxon>
        <taxon>fabids</taxon>
        <taxon>Rosales</taxon>
        <taxon>Cannabaceae</taxon>
        <taxon>Parasponia</taxon>
    </lineage>
</organism>
<dbReference type="EMBL" id="JXTB01000627">
    <property type="protein sequence ID" value="PON35111.1"/>
    <property type="molecule type" value="Genomic_DNA"/>
</dbReference>
<dbReference type="PANTHER" id="PTHR47926:SF348">
    <property type="entry name" value="PENTATRICOPEPTIDE REPEAT-CONTAINING PROTEIN"/>
    <property type="match status" value="1"/>
</dbReference>
<keyword evidence="1" id="KW-0677">Repeat</keyword>
<feature type="repeat" description="PPR" evidence="2">
    <location>
        <begin position="153"/>
        <end position="187"/>
    </location>
</feature>
<evidence type="ECO:0000313" key="4">
    <source>
        <dbReference type="Proteomes" id="UP000237105"/>
    </source>
</evidence>
<dbReference type="PROSITE" id="PS51375">
    <property type="entry name" value="PPR"/>
    <property type="match status" value="3"/>
</dbReference>
<dbReference type="InterPro" id="IPR046848">
    <property type="entry name" value="E_motif"/>
</dbReference>
<protein>
    <submittedName>
        <fullName evidence="3">Tetratricopeptide-like helical domain containing protein</fullName>
    </submittedName>
</protein>
<evidence type="ECO:0000256" key="1">
    <source>
        <dbReference type="ARBA" id="ARBA00022737"/>
    </source>
</evidence>
<dbReference type="GO" id="GO:0009451">
    <property type="term" value="P:RNA modification"/>
    <property type="evidence" value="ECO:0007669"/>
    <property type="project" value="InterPro"/>
</dbReference>
<reference evidence="4" key="1">
    <citation type="submission" date="2016-06" db="EMBL/GenBank/DDBJ databases">
        <title>Parallel loss of symbiosis genes in relatives of nitrogen-fixing non-legume Parasponia.</title>
        <authorList>
            <person name="Van Velzen R."/>
            <person name="Holmer R."/>
            <person name="Bu F."/>
            <person name="Rutten L."/>
            <person name="Van Zeijl A."/>
            <person name="Liu W."/>
            <person name="Santuari L."/>
            <person name="Cao Q."/>
            <person name="Sharma T."/>
            <person name="Shen D."/>
            <person name="Roswanjaya Y."/>
            <person name="Wardhani T."/>
            <person name="Kalhor M.S."/>
            <person name="Jansen J."/>
            <person name="Van den Hoogen J."/>
            <person name="Gungor B."/>
            <person name="Hartog M."/>
            <person name="Hontelez J."/>
            <person name="Verver J."/>
            <person name="Yang W.-C."/>
            <person name="Schijlen E."/>
            <person name="Repin R."/>
            <person name="Schilthuizen M."/>
            <person name="Schranz E."/>
            <person name="Heidstra R."/>
            <person name="Miyata K."/>
            <person name="Fedorova E."/>
            <person name="Kohlen W."/>
            <person name="Bisseling T."/>
            <person name="Smit S."/>
            <person name="Geurts R."/>
        </authorList>
    </citation>
    <scope>NUCLEOTIDE SEQUENCE [LARGE SCALE GENOMIC DNA]</scope>
    <source>
        <strain evidence="4">cv. WU1-14</strain>
    </source>
</reference>
<dbReference type="OrthoDB" id="185373at2759"/>
<feature type="repeat" description="PPR" evidence="2">
    <location>
        <begin position="288"/>
        <end position="322"/>
    </location>
</feature>
<dbReference type="Pfam" id="PF20431">
    <property type="entry name" value="E_motif"/>
    <property type="match status" value="1"/>
</dbReference>
<dbReference type="Pfam" id="PF01535">
    <property type="entry name" value="PPR"/>
    <property type="match status" value="2"/>
</dbReference>
<name>A0A2P5AEZ8_PARAD</name>
<dbReference type="GO" id="GO:0003723">
    <property type="term" value="F:RNA binding"/>
    <property type="evidence" value="ECO:0007669"/>
    <property type="project" value="InterPro"/>
</dbReference>
<dbReference type="Gene3D" id="1.25.40.10">
    <property type="entry name" value="Tetratricopeptide repeat domain"/>
    <property type="match status" value="2"/>
</dbReference>
<evidence type="ECO:0000313" key="3">
    <source>
        <dbReference type="EMBL" id="PON35111.1"/>
    </source>
</evidence>
<dbReference type="PANTHER" id="PTHR47926">
    <property type="entry name" value="PENTATRICOPEPTIDE REPEAT-CONTAINING PROTEIN"/>
    <property type="match status" value="1"/>
</dbReference>
<sequence>MPHSAESLLQLLQRFPKHRNQVQQIHSLIIVKGYLVCETTNGQSSSKWKSTLLYNALIRAHLGFGQTRKSLLLFAQMLSHRAPPNGYTFPDLVKAASSPSSGSPCPGKTFHAQAAKRGVLRDPFVRTSFVSFYAEYGELGNACKMFEEMSEPCVVACNAMIDAFCKNGDMDSALLLFERMPERDVVSWTSVVNGFRINQRFSEAIQFFNKLMSCSVKPNEATYVTLLSSCASLNGWEAVYLGKQVHGYLVRSEIQLNVFIGTALIDFYGKTGSLNAAINVFGQMMVKEICTWNAMISALSSTGQEKEALDLFERLKMEGMQPSEVTFVAVLTACARGRLVEYGLKLFRSMSLDFGVVPTMNHYGCITDLLGRAGFLREATEFVKSMPFEPDASVLGALFGACKIHGTTDLENEVRKELLELQAQHSGLCVVLSNINADMKRWDHAADFRKKIVNAGVQKIPAYSVIA</sequence>
<evidence type="ECO:0000256" key="2">
    <source>
        <dbReference type="PROSITE-ProRule" id="PRU00708"/>
    </source>
</evidence>
<keyword evidence="4" id="KW-1185">Reference proteome</keyword>
<dbReference type="InterPro" id="IPR011990">
    <property type="entry name" value="TPR-like_helical_dom_sf"/>
</dbReference>
<dbReference type="Pfam" id="PF12854">
    <property type="entry name" value="PPR_1"/>
    <property type="match status" value="1"/>
</dbReference>
<feature type="repeat" description="PPR" evidence="2">
    <location>
        <begin position="50"/>
        <end position="84"/>
    </location>
</feature>
<comment type="caution">
    <text evidence="3">The sequence shown here is derived from an EMBL/GenBank/DDBJ whole genome shotgun (WGS) entry which is preliminary data.</text>
</comment>
<accession>A0A2P5AEZ8</accession>
<proteinExistence type="predicted"/>
<dbReference type="Proteomes" id="UP000237105">
    <property type="component" value="Unassembled WGS sequence"/>
</dbReference>
<dbReference type="InterPro" id="IPR046960">
    <property type="entry name" value="PPR_At4g14850-like_plant"/>
</dbReference>